<dbReference type="InterPro" id="IPR014717">
    <property type="entry name" value="Transl_elong_EF1B/ribsomal_bS6"/>
</dbReference>
<evidence type="ECO:0000256" key="3">
    <source>
        <dbReference type="HAMAP-Rule" id="MF_00360"/>
    </source>
</evidence>
<sequence length="183" mass="21095">MDEMQLTTIDEKKKSPTPVGNFYNLYMLIEPTLTIDEIYEFEENIKKLIEKFAGTIKKADKFIKKDLAYPIKKLAVAYIGSVYFFMPSEKITELQKHLKELPSVLMRFSLTKTSPKLPDKKPISADMLKAIDEELEKIETKTKEKVGIGIESEKISTEKPQEEKNRVTIEDIDKKLDEIMGSL</sequence>
<reference evidence="4 5" key="1">
    <citation type="journal article" date="2016" name="Nat. Commun.">
        <title>Thousands of microbial genomes shed light on interconnected biogeochemical processes in an aquifer system.</title>
        <authorList>
            <person name="Anantharaman K."/>
            <person name="Brown C.T."/>
            <person name="Hug L.A."/>
            <person name="Sharon I."/>
            <person name="Castelle C.J."/>
            <person name="Probst A.J."/>
            <person name="Thomas B.C."/>
            <person name="Singh A."/>
            <person name="Wilkins M.J."/>
            <person name="Karaoz U."/>
            <person name="Brodie E.L."/>
            <person name="Williams K.H."/>
            <person name="Hubbard S.S."/>
            <person name="Banfield J.F."/>
        </authorList>
    </citation>
    <scope>NUCLEOTIDE SEQUENCE [LARGE SCALE GENOMIC DNA]</scope>
</reference>
<protein>
    <recommendedName>
        <fullName evidence="2 3">Small ribosomal subunit protein bS6</fullName>
    </recommendedName>
</protein>
<dbReference type="GO" id="GO:0006412">
    <property type="term" value="P:translation"/>
    <property type="evidence" value="ECO:0007669"/>
    <property type="project" value="UniProtKB-UniRule"/>
</dbReference>
<dbReference type="GO" id="GO:0019843">
    <property type="term" value="F:rRNA binding"/>
    <property type="evidence" value="ECO:0007669"/>
    <property type="project" value="UniProtKB-UniRule"/>
</dbReference>
<dbReference type="Gene3D" id="3.30.70.60">
    <property type="match status" value="1"/>
</dbReference>
<dbReference type="GO" id="GO:0003735">
    <property type="term" value="F:structural constituent of ribosome"/>
    <property type="evidence" value="ECO:0007669"/>
    <property type="project" value="InterPro"/>
</dbReference>
<dbReference type="GO" id="GO:0005840">
    <property type="term" value="C:ribosome"/>
    <property type="evidence" value="ECO:0007669"/>
    <property type="project" value="UniProtKB-KW"/>
</dbReference>
<dbReference type="SUPFAM" id="SSF54995">
    <property type="entry name" value="Ribosomal protein S6"/>
    <property type="match status" value="1"/>
</dbReference>
<dbReference type="HAMAP" id="MF_00360">
    <property type="entry name" value="Ribosomal_bS6"/>
    <property type="match status" value="1"/>
</dbReference>
<evidence type="ECO:0000256" key="1">
    <source>
        <dbReference type="ARBA" id="ARBA00009512"/>
    </source>
</evidence>
<keyword evidence="3" id="KW-0699">rRNA-binding</keyword>
<gene>
    <name evidence="3" type="primary">rpsF</name>
    <name evidence="4" type="ORF">A3H51_00105</name>
</gene>
<accession>A0A1G2HGL8</accession>
<dbReference type="InterPro" id="IPR020814">
    <property type="entry name" value="Ribosomal_S6_plastid/chlpt"/>
</dbReference>
<dbReference type="InterPro" id="IPR000529">
    <property type="entry name" value="Ribosomal_bS6"/>
</dbReference>
<comment type="caution">
    <text evidence="4">The sequence shown here is derived from an EMBL/GenBank/DDBJ whole genome shotgun (WGS) entry which is preliminary data.</text>
</comment>
<organism evidence="4 5">
    <name type="scientific">Candidatus Spechtbacteria bacterium RIFCSPLOWO2_02_FULL_38_8</name>
    <dbReference type="NCBI Taxonomy" id="1802164"/>
    <lineage>
        <taxon>Bacteria</taxon>
        <taxon>Candidatus Spechtiibacteriota</taxon>
    </lineage>
</organism>
<keyword evidence="3" id="KW-0689">Ribosomal protein</keyword>
<dbReference type="Pfam" id="PF01250">
    <property type="entry name" value="Ribosomal_S6"/>
    <property type="match status" value="1"/>
</dbReference>
<evidence type="ECO:0000256" key="2">
    <source>
        <dbReference type="ARBA" id="ARBA00035294"/>
    </source>
</evidence>
<dbReference type="EMBL" id="MHOJ01000039">
    <property type="protein sequence ID" value="OGZ61644.1"/>
    <property type="molecule type" value="Genomic_DNA"/>
</dbReference>
<proteinExistence type="inferred from homology"/>
<dbReference type="GO" id="GO:1990904">
    <property type="term" value="C:ribonucleoprotein complex"/>
    <property type="evidence" value="ECO:0007669"/>
    <property type="project" value="UniProtKB-KW"/>
</dbReference>
<evidence type="ECO:0000313" key="5">
    <source>
        <dbReference type="Proteomes" id="UP000178509"/>
    </source>
</evidence>
<evidence type="ECO:0000313" key="4">
    <source>
        <dbReference type="EMBL" id="OGZ61644.1"/>
    </source>
</evidence>
<dbReference type="STRING" id="1802164.A3H51_00105"/>
<dbReference type="InterPro" id="IPR035980">
    <property type="entry name" value="Ribosomal_bS6_sf"/>
</dbReference>
<name>A0A1G2HGL8_9BACT</name>
<dbReference type="Proteomes" id="UP000178509">
    <property type="component" value="Unassembled WGS sequence"/>
</dbReference>
<dbReference type="AlphaFoldDB" id="A0A1G2HGL8"/>
<keyword evidence="3" id="KW-0687">Ribonucleoprotein</keyword>
<comment type="similarity">
    <text evidence="1 3">Belongs to the bacterial ribosomal protein bS6 family.</text>
</comment>
<keyword evidence="3" id="KW-0694">RNA-binding</keyword>
<comment type="function">
    <text evidence="3">Binds together with bS18 to 16S ribosomal RNA.</text>
</comment>